<keyword evidence="2" id="KW-0732">Signal</keyword>
<proteinExistence type="predicted"/>
<reference evidence="4" key="1">
    <citation type="submission" date="2016-10" db="EMBL/GenBank/DDBJ databases">
        <authorList>
            <person name="Varghese N."/>
            <person name="Submissions S."/>
        </authorList>
    </citation>
    <scope>NUCLEOTIDE SEQUENCE [LARGE SCALE GENOMIC DNA]</scope>
    <source>
        <strain evidence="4">LMG 24016</strain>
    </source>
</reference>
<dbReference type="Proteomes" id="UP000243606">
    <property type="component" value="Unassembled WGS sequence"/>
</dbReference>
<evidence type="ECO:0008006" key="5">
    <source>
        <dbReference type="Google" id="ProtNLM"/>
    </source>
</evidence>
<dbReference type="EMBL" id="FOQL01000004">
    <property type="protein sequence ID" value="SFI90958.1"/>
    <property type="molecule type" value="Genomic_DNA"/>
</dbReference>
<evidence type="ECO:0000256" key="2">
    <source>
        <dbReference type="SAM" id="SignalP"/>
    </source>
</evidence>
<feature type="chain" id="PRO_5017377829" description="PXPV repeat-containing protein" evidence="2">
    <location>
        <begin position="26"/>
        <end position="118"/>
    </location>
</feature>
<evidence type="ECO:0000313" key="3">
    <source>
        <dbReference type="EMBL" id="SFI90958.1"/>
    </source>
</evidence>
<dbReference type="AlphaFoldDB" id="A0A1I3M1W9"/>
<feature type="signal peptide" evidence="2">
    <location>
        <begin position="1"/>
        <end position="25"/>
    </location>
</feature>
<dbReference type="STRING" id="425504.SAMN05216206_3139"/>
<gene>
    <name evidence="3" type="ORF">SAMN05216206_3139</name>
</gene>
<sequence length="118" mass="13379">MLSRIPLITGLLACLALVGQAPAKASNRDAAIAGAVVGAVIGGVIVSQSRPVQAYSPPPPAYYPPQPAYYPPQQVYYERRPVYYQPAPVYYVQERPHHKRWHQPRREHRNDHLHGYRR</sequence>
<feature type="compositionally biased region" description="Basic and acidic residues" evidence="1">
    <location>
        <begin position="108"/>
        <end position="118"/>
    </location>
</feature>
<name>A0A1I3M1W9_9PSED</name>
<keyword evidence="4" id="KW-1185">Reference proteome</keyword>
<organism evidence="3 4">
    <name type="scientific">Pseudomonas guineae</name>
    <dbReference type="NCBI Taxonomy" id="425504"/>
    <lineage>
        <taxon>Bacteria</taxon>
        <taxon>Pseudomonadati</taxon>
        <taxon>Pseudomonadota</taxon>
        <taxon>Gammaproteobacteria</taxon>
        <taxon>Pseudomonadales</taxon>
        <taxon>Pseudomonadaceae</taxon>
        <taxon>Pseudomonas</taxon>
    </lineage>
</organism>
<evidence type="ECO:0000256" key="1">
    <source>
        <dbReference type="SAM" id="MobiDB-lite"/>
    </source>
</evidence>
<accession>A0A1I3M1W9</accession>
<feature type="compositionally biased region" description="Basic residues" evidence="1">
    <location>
        <begin position="96"/>
        <end position="107"/>
    </location>
</feature>
<protein>
    <recommendedName>
        <fullName evidence="5">PXPV repeat-containing protein</fullName>
    </recommendedName>
</protein>
<feature type="region of interest" description="Disordered" evidence="1">
    <location>
        <begin position="95"/>
        <end position="118"/>
    </location>
</feature>
<evidence type="ECO:0000313" key="4">
    <source>
        <dbReference type="Proteomes" id="UP000243606"/>
    </source>
</evidence>
<dbReference type="RefSeq" id="WP_208598731.1">
    <property type="nucleotide sequence ID" value="NZ_FOQL01000004.1"/>
</dbReference>